<dbReference type="InterPro" id="IPR043426">
    <property type="entry name" value="MltB-like"/>
</dbReference>
<evidence type="ECO:0000313" key="5">
    <source>
        <dbReference type="Proteomes" id="UP000321548"/>
    </source>
</evidence>
<dbReference type="PROSITE" id="PS51257">
    <property type="entry name" value="PROKAR_LIPOPROTEIN"/>
    <property type="match status" value="1"/>
</dbReference>
<dbReference type="CDD" id="cd13399">
    <property type="entry name" value="Slt35-like"/>
    <property type="match status" value="1"/>
</dbReference>
<dbReference type="EMBL" id="VDUY01000008">
    <property type="protein sequence ID" value="TXL63474.1"/>
    <property type="molecule type" value="Genomic_DNA"/>
</dbReference>
<dbReference type="Gene3D" id="1.10.530.10">
    <property type="match status" value="1"/>
</dbReference>
<protein>
    <submittedName>
        <fullName evidence="4">Lytic murein transglycosylase B</fullName>
    </submittedName>
</protein>
<dbReference type="InterPro" id="IPR031304">
    <property type="entry name" value="SLT_2"/>
</dbReference>
<feature type="active site" evidence="1">
    <location>
        <position position="134"/>
    </location>
</feature>
<reference evidence="4 5" key="1">
    <citation type="submission" date="2019-06" db="EMBL/GenBank/DDBJ databases">
        <title>Quisquiliibacterium sp. nov., isolated from a maize field.</title>
        <authorList>
            <person name="Lin S.-Y."/>
            <person name="Tsai C.-F."/>
            <person name="Young C.-C."/>
        </authorList>
    </citation>
    <scope>NUCLEOTIDE SEQUENCE [LARGE SCALE GENOMIC DNA]</scope>
    <source>
        <strain evidence="4 5">CC-CFT501</strain>
    </source>
</reference>
<keyword evidence="2" id="KW-0732">Signal</keyword>
<organism evidence="4 5">
    <name type="scientific">Zeimonas arvi</name>
    <dbReference type="NCBI Taxonomy" id="2498847"/>
    <lineage>
        <taxon>Bacteria</taxon>
        <taxon>Pseudomonadati</taxon>
        <taxon>Pseudomonadota</taxon>
        <taxon>Betaproteobacteria</taxon>
        <taxon>Burkholderiales</taxon>
        <taxon>Burkholderiaceae</taxon>
        <taxon>Zeimonas</taxon>
    </lineage>
</organism>
<keyword evidence="5" id="KW-1185">Reference proteome</keyword>
<dbReference type="AlphaFoldDB" id="A0A5C8NNX2"/>
<dbReference type="GO" id="GO:0008933">
    <property type="term" value="F:peptidoglycan lytic transglycosylase activity"/>
    <property type="evidence" value="ECO:0007669"/>
    <property type="project" value="TreeGrafter"/>
</dbReference>
<dbReference type="FunFam" id="1.10.8.350:FF:000001">
    <property type="entry name" value="Lytic murein transglycosylase B"/>
    <property type="match status" value="1"/>
</dbReference>
<dbReference type="NCBIfam" id="TIGR02282">
    <property type="entry name" value="MltB"/>
    <property type="match status" value="1"/>
</dbReference>
<dbReference type="PANTHER" id="PTHR30163:SF9">
    <property type="entry name" value="MEMBRANE-BOUND LYTIC MUREIN TRANSGLYCOSYLASE B"/>
    <property type="match status" value="1"/>
</dbReference>
<dbReference type="InterPro" id="IPR011757">
    <property type="entry name" value="Lytic_transglycosylase_MltB"/>
</dbReference>
<dbReference type="PANTHER" id="PTHR30163">
    <property type="entry name" value="MEMBRANE-BOUND LYTIC MUREIN TRANSGLYCOSYLASE B"/>
    <property type="match status" value="1"/>
</dbReference>
<comment type="caution">
    <text evidence="4">The sequence shown here is derived from an EMBL/GenBank/DDBJ whole genome shotgun (WGS) entry which is preliminary data.</text>
</comment>
<dbReference type="InterPro" id="IPR023346">
    <property type="entry name" value="Lysozyme-like_dom_sf"/>
</dbReference>
<name>A0A5C8NNX2_9BURK</name>
<evidence type="ECO:0000256" key="2">
    <source>
        <dbReference type="SAM" id="SignalP"/>
    </source>
</evidence>
<dbReference type="OrthoDB" id="9772911at2"/>
<feature type="chain" id="PRO_5023121616" evidence="2">
    <location>
        <begin position="21"/>
        <end position="340"/>
    </location>
</feature>
<feature type="signal peptide" evidence="2">
    <location>
        <begin position="1"/>
        <end position="20"/>
    </location>
</feature>
<dbReference type="Gene3D" id="1.10.8.350">
    <property type="entry name" value="Bacterial muramidase"/>
    <property type="match status" value="1"/>
</dbReference>
<evidence type="ECO:0000256" key="1">
    <source>
        <dbReference type="PIRSR" id="PIRSR611757-1"/>
    </source>
</evidence>
<gene>
    <name evidence="4" type="primary">mltB</name>
    <name evidence="4" type="ORF">FHP08_16610</name>
</gene>
<dbReference type="GO" id="GO:0009253">
    <property type="term" value="P:peptidoglycan catabolic process"/>
    <property type="evidence" value="ECO:0007669"/>
    <property type="project" value="TreeGrafter"/>
</dbReference>
<evidence type="ECO:0000313" key="4">
    <source>
        <dbReference type="EMBL" id="TXL63474.1"/>
    </source>
</evidence>
<feature type="domain" description="Transglycosylase SLT" evidence="3">
    <location>
        <begin position="38"/>
        <end position="332"/>
    </location>
</feature>
<dbReference type="SUPFAM" id="SSF53955">
    <property type="entry name" value="Lysozyme-like"/>
    <property type="match status" value="1"/>
</dbReference>
<accession>A0A5C8NNX2</accession>
<dbReference type="Proteomes" id="UP000321548">
    <property type="component" value="Unassembled WGS sequence"/>
</dbReference>
<sequence length="340" mass="37656">MRKTVQTLKFLLAGAGLALATGCATTPEAVARDYPARPDVRAFIDGLAERHAFDRAALDEIFARVRRSDAAIRLMTPAPPGFKRSWKVYRSRFIDDTRISTGVRFWREHADAVARASERYGVPEEIIVAIIGVETVFGRITGDHRVIDVLTTLAFDYPRRADYFRGELEQYLLLTRTEGVDPLAVRGSYAGAIGLPQFMPGSIRRWAVDFDGDGRIDLRESPADAIGSVANFLAEHGWAPGEPARYAARIADPKRLSPLIEAGITPAFTIDSLRDYGVSSRDPVAFDTKLALIDLPNGDDAPDYWLGARNFYVITRYNRSSFYASAVIELAEALRAEIGR</sequence>
<dbReference type="RefSeq" id="WP_147705628.1">
    <property type="nucleotide sequence ID" value="NZ_VDUY01000008.1"/>
</dbReference>
<proteinExistence type="predicted"/>
<evidence type="ECO:0000259" key="3">
    <source>
        <dbReference type="Pfam" id="PF13406"/>
    </source>
</evidence>
<dbReference type="Pfam" id="PF13406">
    <property type="entry name" value="SLT_2"/>
    <property type="match status" value="1"/>
</dbReference>